<evidence type="ECO:0000256" key="1">
    <source>
        <dbReference type="SAM" id="MobiDB-lite"/>
    </source>
</evidence>
<sequence>MKYHLLSVPGKSAHSTAMTHFWHELEKRYRSKHGALSSKEPEGQGSIPDASIRHDHLNRKEFHGRSRAEDAIDSVLVLLLLCIALASLVWEYPALHDSHPWQHLAAHYSVDAFSALFNRH</sequence>
<protein>
    <submittedName>
        <fullName evidence="3">Uncharacterized protein</fullName>
    </submittedName>
</protein>
<feature type="transmembrane region" description="Helical" evidence="2">
    <location>
        <begin position="71"/>
        <end position="90"/>
    </location>
</feature>
<feature type="region of interest" description="Disordered" evidence="1">
    <location>
        <begin position="32"/>
        <end position="54"/>
    </location>
</feature>
<name>A0A3A3FF88_9BURK</name>
<comment type="caution">
    <text evidence="3">The sequence shown here is derived from an EMBL/GenBank/DDBJ whole genome shotgun (WGS) entry which is preliminary data.</text>
</comment>
<reference evidence="4" key="1">
    <citation type="submission" date="2018-09" db="EMBL/GenBank/DDBJ databases">
        <authorList>
            <person name="Zhu H."/>
        </authorList>
    </citation>
    <scope>NUCLEOTIDE SEQUENCE [LARGE SCALE GENOMIC DNA]</scope>
    <source>
        <strain evidence="4">K1R23-30</strain>
    </source>
</reference>
<keyword evidence="2" id="KW-0812">Transmembrane</keyword>
<proteinExistence type="predicted"/>
<keyword evidence="4" id="KW-1185">Reference proteome</keyword>
<dbReference type="AlphaFoldDB" id="A0A3A3FF88"/>
<gene>
    <name evidence="3" type="ORF">D3871_23735</name>
</gene>
<evidence type="ECO:0000313" key="3">
    <source>
        <dbReference type="EMBL" id="RJF91707.1"/>
    </source>
</evidence>
<evidence type="ECO:0000313" key="4">
    <source>
        <dbReference type="Proteomes" id="UP000265955"/>
    </source>
</evidence>
<dbReference type="EMBL" id="QYUO01000003">
    <property type="protein sequence ID" value="RJF91707.1"/>
    <property type="molecule type" value="Genomic_DNA"/>
</dbReference>
<organism evidence="3 4">
    <name type="scientific">Noviherbaspirillum saxi</name>
    <dbReference type="NCBI Taxonomy" id="2320863"/>
    <lineage>
        <taxon>Bacteria</taxon>
        <taxon>Pseudomonadati</taxon>
        <taxon>Pseudomonadota</taxon>
        <taxon>Betaproteobacteria</taxon>
        <taxon>Burkholderiales</taxon>
        <taxon>Oxalobacteraceae</taxon>
        <taxon>Noviherbaspirillum</taxon>
    </lineage>
</organism>
<dbReference type="RefSeq" id="WP_119771605.1">
    <property type="nucleotide sequence ID" value="NZ_QYUO01000003.1"/>
</dbReference>
<keyword evidence="2" id="KW-1133">Transmembrane helix</keyword>
<keyword evidence="2" id="KW-0472">Membrane</keyword>
<accession>A0A3A3FF88</accession>
<evidence type="ECO:0000256" key="2">
    <source>
        <dbReference type="SAM" id="Phobius"/>
    </source>
</evidence>
<dbReference type="Proteomes" id="UP000265955">
    <property type="component" value="Unassembled WGS sequence"/>
</dbReference>